<keyword evidence="3" id="KW-1185">Reference proteome</keyword>
<reference evidence="2 3" key="2">
    <citation type="journal article" date="2022" name="Microorganisms">
        <title>Complete Genome Sequences of Two Flavobacterium ammonificans Strains and a Flavobacterium ammoniigenes Strain of Ammonifying Bacterioplankton Isolated from Surface River Water.</title>
        <authorList>
            <person name="Suda W."/>
            <person name="Ogata Y."/>
            <person name="Shindo C."/>
            <person name="Watanabe K."/>
        </authorList>
    </citation>
    <scope>NUCLEOTIDE SEQUENCE [LARGE SCALE GENOMIC DNA]</scope>
    <source>
        <strain evidence="2 3">GENT11</strain>
    </source>
</reference>
<evidence type="ECO:0000313" key="3">
    <source>
        <dbReference type="Proteomes" id="UP001319865"/>
    </source>
</evidence>
<evidence type="ECO:0008006" key="4">
    <source>
        <dbReference type="Google" id="ProtNLM"/>
    </source>
</evidence>
<dbReference type="Pfam" id="PF09527">
    <property type="entry name" value="ATPase_gene1"/>
    <property type="match status" value="1"/>
</dbReference>
<name>A0ABM7UXQ3_9FLAO</name>
<feature type="transmembrane region" description="Helical" evidence="1">
    <location>
        <begin position="12"/>
        <end position="32"/>
    </location>
</feature>
<keyword evidence="1" id="KW-0812">Transmembrane</keyword>
<dbReference type="EMBL" id="AP025183">
    <property type="protein sequence ID" value="BDB52230.1"/>
    <property type="molecule type" value="Genomic_DNA"/>
</dbReference>
<keyword evidence="1" id="KW-0472">Membrane</keyword>
<evidence type="ECO:0000313" key="2">
    <source>
        <dbReference type="EMBL" id="BDB52230.1"/>
    </source>
</evidence>
<protein>
    <recommendedName>
        <fullName evidence="4">AtpZ/AtpI family protein</fullName>
    </recommendedName>
</protein>
<keyword evidence="1" id="KW-1133">Transmembrane helix</keyword>
<evidence type="ECO:0000256" key="1">
    <source>
        <dbReference type="SAM" id="Phobius"/>
    </source>
</evidence>
<proteinExistence type="predicted"/>
<sequence length="73" mass="8674">MENKLPTKKNKWLVLITIPAQMGITIFLFSFLGEWLDNNYPNDWVYYHKVLLIIGVFLAMYNTIRLVNQVNKQ</sequence>
<dbReference type="RefSeq" id="WP_229330929.1">
    <property type="nucleotide sequence ID" value="NZ_AP025183.1"/>
</dbReference>
<reference evidence="2 3" key="1">
    <citation type="journal article" date="2022" name="Int. J. Syst. Evol. Microbiol.">
        <title>Flavobacterium ammonificans sp. nov. and Flavobacterium ammoniigenes sp. nov., ammonifying bacteria isolated from surface river water.</title>
        <authorList>
            <person name="Watanabe K."/>
            <person name="Kitamura T."/>
            <person name="Ogata Y."/>
            <person name="Shindo C."/>
            <person name="Suda W."/>
        </authorList>
    </citation>
    <scope>NUCLEOTIDE SEQUENCE [LARGE SCALE GENOMIC DNA]</scope>
    <source>
        <strain evidence="2 3">GENT11</strain>
    </source>
</reference>
<accession>A0ABM7UXQ3</accession>
<dbReference type="InterPro" id="IPR032820">
    <property type="entry name" value="ATPase_put"/>
</dbReference>
<feature type="transmembrane region" description="Helical" evidence="1">
    <location>
        <begin position="44"/>
        <end position="64"/>
    </location>
</feature>
<dbReference type="Proteomes" id="UP001319865">
    <property type="component" value="Chromosome"/>
</dbReference>
<gene>
    <name evidence="2" type="ORF">GENT11_05420</name>
</gene>
<organism evidence="2 3">
    <name type="scientific">Flavobacterium ammonificans</name>
    <dbReference type="NCBI Taxonomy" id="1751056"/>
    <lineage>
        <taxon>Bacteria</taxon>
        <taxon>Pseudomonadati</taxon>
        <taxon>Bacteroidota</taxon>
        <taxon>Flavobacteriia</taxon>
        <taxon>Flavobacteriales</taxon>
        <taxon>Flavobacteriaceae</taxon>
        <taxon>Flavobacterium</taxon>
    </lineage>
</organism>